<feature type="domain" description="TraD/TraG TraM recognition site" evidence="7">
    <location>
        <begin position="349"/>
        <end position="468"/>
    </location>
</feature>
<evidence type="ECO:0000256" key="1">
    <source>
        <dbReference type="ARBA" id="ARBA00004651"/>
    </source>
</evidence>
<dbReference type="PANTHER" id="PTHR37937">
    <property type="entry name" value="CONJUGATIVE TRANSFER: DNA TRANSPORT"/>
    <property type="match status" value="1"/>
</dbReference>
<comment type="subcellular location">
    <subcellularLocation>
        <location evidence="1">Cell membrane</location>
        <topology evidence="1">Multi-pass membrane protein</topology>
    </subcellularLocation>
</comment>
<accession>A0A6J4V270</accession>
<keyword evidence="3 6" id="KW-0812">Transmembrane</keyword>
<feature type="transmembrane region" description="Helical" evidence="6">
    <location>
        <begin position="26"/>
        <end position="44"/>
    </location>
</feature>
<dbReference type="InterPro" id="IPR032689">
    <property type="entry name" value="TraG-D_C"/>
</dbReference>
<gene>
    <name evidence="8" type="ORF">AVDCRST_MAG81-945</name>
</gene>
<keyword evidence="2" id="KW-1003">Cell membrane</keyword>
<evidence type="ECO:0000259" key="7">
    <source>
        <dbReference type="Pfam" id="PF12696"/>
    </source>
</evidence>
<dbReference type="InterPro" id="IPR051539">
    <property type="entry name" value="T4SS-coupling_protein"/>
</dbReference>
<reference evidence="8" key="1">
    <citation type="submission" date="2020-02" db="EMBL/GenBank/DDBJ databases">
        <authorList>
            <person name="Meier V. D."/>
        </authorList>
    </citation>
    <scope>NUCLEOTIDE SEQUENCE</scope>
    <source>
        <strain evidence="8">AVDCRST_MAG81</strain>
    </source>
</reference>
<name>A0A6J4V270_9CYAN</name>
<evidence type="ECO:0000256" key="4">
    <source>
        <dbReference type="ARBA" id="ARBA00022989"/>
    </source>
</evidence>
<dbReference type="AlphaFoldDB" id="A0A6J4V270"/>
<evidence type="ECO:0000256" key="5">
    <source>
        <dbReference type="ARBA" id="ARBA00023136"/>
    </source>
</evidence>
<evidence type="ECO:0000256" key="3">
    <source>
        <dbReference type="ARBA" id="ARBA00022692"/>
    </source>
</evidence>
<dbReference type="CDD" id="cd01127">
    <property type="entry name" value="TrwB_TraG_TraD_VirD4"/>
    <property type="match status" value="1"/>
</dbReference>
<proteinExistence type="predicted"/>
<dbReference type="GO" id="GO:0005886">
    <property type="term" value="C:plasma membrane"/>
    <property type="evidence" value="ECO:0007669"/>
    <property type="project" value="UniProtKB-SubCell"/>
</dbReference>
<evidence type="ECO:0000256" key="2">
    <source>
        <dbReference type="ARBA" id="ARBA00022475"/>
    </source>
</evidence>
<dbReference type="PANTHER" id="PTHR37937:SF1">
    <property type="entry name" value="CONJUGATIVE TRANSFER: DNA TRANSPORT"/>
    <property type="match status" value="1"/>
</dbReference>
<dbReference type="SUPFAM" id="SSF52540">
    <property type="entry name" value="P-loop containing nucleoside triphosphate hydrolases"/>
    <property type="match status" value="1"/>
</dbReference>
<evidence type="ECO:0000313" key="8">
    <source>
        <dbReference type="EMBL" id="CAA9564664.1"/>
    </source>
</evidence>
<dbReference type="Pfam" id="PF12696">
    <property type="entry name" value="TraG-D_C"/>
    <property type="match status" value="1"/>
</dbReference>
<sequence length="563" mass="62225">MATTTFTSQQQPDILTPLIAPLSTPFFQGGLALLILCLILSTFTKRRPELSDGRFATAAEVRAGRHQGLRQIARQKHNEAALSFGRLILPDLQPAVSIVGGSGSGKTRSIIDPGLKSAIDQEWTLMVLDVKGNLMQKHAPYAHAKGYDVYAYAPGFAYSDGLNFSDFMHDSSDAKAAQENASVLNCNFQEPGTKQDPFFGPQGISLLRLVLMLAKHSPYPDLLTAWKILSLENLAGRLAAAKQYGLFNFDGALDSWIGEAAVALRSVAHAEETSVGIVGSAVTHFQTLVDRSILPCLLKSTLPLDLPGKQIIFFQVDEQSEAATSPLVAAAIHMLVKRNLNATVKRDRPLGLFLDEFSSIRLPDIEAWINRFREYGMVCLLSYQSDAQTRMRYSRDYVEAILSSCKTKIVFNTGHPETAEKVSASLGQKDVWYDAQSRSYGKNSNRSTAEHVQKVPLVSAPALNRMDKGECVIMSPGFDYRPHKLRVPLNRQDDTLWSRCTKIWDQEICPTLIEQTEQRLEGVSLDVELSDRDVIAQTMLPTAEELEALKNVRELRARSGAVT</sequence>
<dbReference type="EMBL" id="CADCWO010000057">
    <property type="protein sequence ID" value="CAA9564664.1"/>
    <property type="molecule type" value="Genomic_DNA"/>
</dbReference>
<protein>
    <submittedName>
        <fullName evidence="8">Type IV secretory pathway, VirD4 components</fullName>
    </submittedName>
</protein>
<keyword evidence="5 6" id="KW-0472">Membrane</keyword>
<organism evidence="8">
    <name type="scientific">uncultured Synechococcales cyanobacterium</name>
    <dbReference type="NCBI Taxonomy" id="1936017"/>
    <lineage>
        <taxon>Bacteria</taxon>
        <taxon>Bacillati</taxon>
        <taxon>Cyanobacteriota</taxon>
        <taxon>Cyanophyceae</taxon>
        <taxon>Synechococcales</taxon>
        <taxon>environmental samples</taxon>
    </lineage>
</organism>
<dbReference type="InterPro" id="IPR027417">
    <property type="entry name" value="P-loop_NTPase"/>
</dbReference>
<evidence type="ECO:0000256" key="6">
    <source>
        <dbReference type="SAM" id="Phobius"/>
    </source>
</evidence>
<keyword evidence="4 6" id="KW-1133">Transmembrane helix</keyword>
<dbReference type="Gene3D" id="3.40.50.300">
    <property type="entry name" value="P-loop containing nucleotide triphosphate hydrolases"/>
    <property type="match status" value="1"/>
</dbReference>